<feature type="domain" description="Pseudouridine synthase RsuA/RluA-like" evidence="2">
    <location>
        <begin position="184"/>
        <end position="275"/>
    </location>
</feature>
<evidence type="ECO:0000259" key="2">
    <source>
        <dbReference type="Pfam" id="PF00849"/>
    </source>
</evidence>
<dbReference type="PANTHER" id="PTHR21600">
    <property type="entry name" value="MITOCHONDRIAL RNA PSEUDOURIDINE SYNTHASE"/>
    <property type="match status" value="1"/>
</dbReference>
<gene>
    <name evidence="3" type="ORF">CSUI_004228</name>
</gene>
<evidence type="ECO:0000313" key="4">
    <source>
        <dbReference type="Proteomes" id="UP000221165"/>
    </source>
</evidence>
<accession>A0A2C6L1R2</accession>
<reference evidence="3 4" key="1">
    <citation type="journal article" date="2017" name="Int. J. Parasitol.">
        <title>The genome of the protozoan parasite Cystoisospora suis and a reverse vaccinology approach to identify vaccine candidates.</title>
        <authorList>
            <person name="Palmieri N."/>
            <person name="Shrestha A."/>
            <person name="Ruttkowski B."/>
            <person name="Beck T."/>
            <person name="Vogl C."/>
            <person name="Tomley F."/>
            <person name="Blake D.P."/>
            <person name="Joachim A."/>
        </authorList>
    </citation>
    <scope>NUCLEOTIDE SEQUENCE [LARGE SCALE GENOMIC DNA]</scope>
    <source>
        <strain evidence="3 4">Wien I</strain>
    </source>
</reference>
<feature type="region of interest" description="Disordered" evidence="1">
    <location>
        <begin position="445"/>
        <end position="483"/>
    </location>
</feature>
<organism evidence="3 4">
    <name type="scientific">Cystoisospora suis</name>
    <dbReference type="NCBI Taxonomy" id="483139"/>
    <lineage>
        <taxon>Eukaryota</taxon>
        <taxon>Sar</taxon>
        <taxon>Alveolata</taxon>
        <taxon>Apicomplexa</taxon>
        <taxon>Conoidasida</taxon>
        <taxon>Coccidia</taxon>
        <taxon>Eucoccidiorida</taxon>
        <taxon>Eimeriorina</taxon>
        <taxon>Sarcocystidae</taxon>
        <taxon>Cystoisospora</taxon>
    </lineage>
</organism>
<dbReference type="AlphaFoldDB" id="A0A2C6L1R2"/>
<feature type="compositionally biased region" description="Polar residues" evidence="1">
    <location>
        <begin position="468"/>
        <end position="479"/>
    </location>
</feature>
<proteinExistence type="predicted"/>
<dbReference type="OrthoDB" id="424794at2759"/>
<comment type="caution">
    <text evidence="3">The sequence shown here is derived from an EMBL/GenBank/DDBJ whole genome shotgun (WGS) entry which is preliminary data.</text>
</comment>
<dbReference type="GO" id="GO:0000455">
    <property type="term" value="P:enzyme-directed rRNA pseudouridine synthesis"/>
    <property type="evidence" value="ECO:0007669"/>
    <property type="project" value="TreeGrafter"/>
</dbReference>
<feature type="compositionally biased region" description="Polar residues" evidence="1">
    <location>
        <begin position="723"/>
        <end position="735"/>
    </location>
</feature>
<feature type="compositionally biased region" description="Polar residues" evidence="1">
    <location>
        <begin position="771"/>
        <end position="786"/>
    </location>
</feature>
<evidence type="ECO:0000256" key="1">
    <source>
        <dbReference type="SAM" id="MobiDB-lite"/>
    </source>
</evidence>
<dbReference type="PANTHER" id="PTHR21600:SF40">
    <property type="entry name" value="PSEUDOURIDYLATE SYNTHASE RPUSD2"/>
    <property type="match status" value="1"/>
</dbReference>
<name>A0A2C6L1R2_9APIC</name>
<feature type="region of interest" description="Disordered" evidence="1">
    <location>
        <begin position="300"/>
        <end position="342"/>
    </location>
</feature>
<dbReference type="InterPro" id="IPR006224">
    <property type="entry name" value="PsdUridine_synth_RluA-like_CS"/>
</dbReference>
<dbReference type="Pfam" id="PF00849">
    <property type="entry name" value="PseudoU_synth_2"/>
    <property type="match status" value="1"/>
</dbReference>
<dbReference type="Proteomes" id="UP000221165">
    <property type="component" value="Unassembled WGS sequence"/>
</dbReference>
<dbReference type="InterPro" id="IPR050188">
    <property type="entry name" value="RluA_PseudoU_synthase"/>
</dbReference>
<dbReference type="InterPro" id="IPR006145">
    <property type="entry name" value="PsdUridine_synth_RsuA/RluA"/>
</dbReference>
<feature type="compositionally biased region" description="Basic residues" evidence="1">
    <location>
        <begin position="383"/>
        <end position="397"/>
    </location>
</feature>
<dbReference type="GO" id="GO:0009982">
    <property type="term" value="F:pseudouridine synthase activity"/>
    <property type="evidence" value="ECO:0007669"/>
    <property type="project" value="InterPro"/>
</dbReference>
<protein>
    <submittedName>
        <fullName evidence="3">Rna pseudouridine synthase superfamily protein</fullName>
    </submittedName>
</protein>
<sequence length="786" mass="86515">MDESTFDGKFSGTAASYVGCTSLSASSGSLPQARGKEDNSVSPVCKRKLSAEHCTSTARSMHLQPAKTRSPLIVHDDFKLVDDQGCRRNKLKVVPPYWHTFETDVKMRWRDREILSVLTSEFRSRPTSYYQQAIESRKHVLLNGQPCTCETVLRNGDHITHNTIEVEFALPALASVYILHEDDNLLAVFKPAGMPVHPQGRYTQGSLTGILKKFHLRRDSSAYLHPINRLDRVTAGVVVLAKTPSMSRTLTDALPSALKLYIANVQGDFGAIVEQVRVAQQRVPPLGGASLRAFNLAEHGATPQQLTADSRERRDDLGQSGTQRAASPYSTEVPGDETRVLGNSEEKALFPVTLMDPPQLGSSQECDASCGSAEGVPSLAAERRRRKDQKRQQKLQKKTQQALHRQQRERELQEKVSRQTCLDERFTLEEATRRGIFSVTGLSFGPGPLKGSADSPGCQREANDRSESLQGKTRPQSFARTDPESSEWLRVTARLAVSDCLIGRQLAVTWNESYGKEAETLFQLLCYDPCTGTSLVACIPLTGRTHQIRKHLQILGCSILRDKLYACTSKPVRRMSPVSNLSLQEELRTPLLQPEEAPKSDERVPHFQDQTKNLRASVERSVLIDFSIDELRSANKACLGCSCPGCSRPLTNLTIVPEKQRRVEAECLFVDRLREAAPLTNFVVSEDGRSVKVPYIVEEPLEIHLMSAAYLFDLSRGFPSVPEGTTSAASSNLRQPTVCGEVQQEAESGDPCQATTPPDEGCSHPGPGGSTKVNAATVTSDGTVLP</sequence>
<feature type="compositionally biased region" description="Polar residues" evidence="1">
    <location>
        <begin position="319"/>
        <end position="330"/>
    </location>
</feature>
<keyword evidence="4" id="KW-1185">Reference proteome</keyword>
<feature type="region of interest" description="Disordered" evidence="1">
    <location>
        <begin position="723"/>
        <end position="786"/>
    </location>
</feature>
<dbReference type="PROSITE" id="PS01129">
    <property type="entry name" value="PSI_RLU"/>
    <property type="match status" value="1"/>
</dbReference>
<feature type="non-terminal residue" evidence="3">
    <location>
        <position position="786"/>
    </location>
</feature>
<dbReference type="InterPro" id="IPR020103">
    <property type="entry name" value="PsdUridine_synth_cat_dom_sf"/>
</dbReference>
<dbReference type="RefSeq" id="XP_067923604.1">
    <property type="nucleotide sequence ID" value="XM_068064421.1"/>
</dbReference>
<dbReference type="GO" id="GO:0003723">
    <property type="term" value="F:RNA binding"/>
    <property type="evidence" value="ECO:0007669"/>
    <property type="project" value="InterPro"/>
</dbReference>
<evidence type="ECO:0000313" key="3">
    <source>
        <dbReference type="EMBL" id="PHJ21925.1"/>
    </source>
</evidence>
<dbReference type="SUPFAM" id="SSF55120">
    <property type="entry name" value="Pseudouridine synthase"/>
    <property type="match status" value="2"/>
</dbReference>
<dbReference type="GeneID" id="94427632"/>
<dbReference type="EMBL" id="MIGC01001942">
    <property type="protein sequence ID" value="PHJ21925.1"/>
    <property type="molecule type" value="Genomic_DNA"/>
</dbReference>
<dbReference type="Gene3D" id="3.30.2350.10">
    <property type="entry name" value="Pseudouridine synthase"/>
    <property type="match status" value="2"/>
</dbReference>
<dbReference type="VEuPathDB" id="ToxoDB:CSUI_004228"/>
<feature type="region of interest" description="Disordered" evidence="1">
    <location>
        <begin position="354"/>
        <end position="413"/>
    </location>
</feature>